<feature type="compositionally biased region" description="Basic and acidic residues" evidence="1">
    <location>
        <begin position="12"/>
        <end position="25"/>
    </location>
</feature>
<feature type="compositionally biased region" description="Polar residues" evidence="1">
    <location>
        <begin position="26"/>
        <end position="39"/>
    </location>
</feature>
<feature type="region of interest" description="Disordered" evidence="1">
    <location>
        <begin position="1"/>
        <end position="91"/>
    </location>
</feature>
<feature type="compositionally biased region" description="Basic residues" evidence="1">
    <location>
        <begin position="1"/>
        <end position="11"/>
    </location>
</feature>
<sequence>MRRQQHTLRRLRFVEREGQEGDVKPETSSQGATTHSDNNGGDFYPGYQGYGEFFMGQHPDGPPPGLTFLPPSQGTPPLNMEPPMHPAGSYTTNPCYPAGCY</sequence>
<dbReference type="AlphaFoldDB" id="A0AAV4EX24"/>
<comment type="caution">
    <text evidence="2">The sequence shown here is derived from an EMBL/GenBank/DDBJ whole genome shotgun (WGS) entry which is preliminary data.</text>
</comment>
<reference evidence="2 3" key="1">
    <citation type="journal article" date="2021" name="Elife">
        <title>Chloroplast acquisition without the gene transfer in kleptoplastic sea slugs, Plakobranchus ocellatus.</title>
        <authorList>
            <person name="Maeda T."/>
            <person name="Takahashi S."/>
            <person name="Yoshida T."/>
            <person name="Shimamura S."/>
            <person name="Takaki Y."/>
            <person name="Nagai Y."/>
            <person name="Toyoda A."/>
            <person name="Suzuki Y."/>
            <person name="Arimoto A."/>
            <person name="Ishii H."/>
            <person name="Satoh N."/>
            <person name="Nishiyama T."/>
            <person name="Hasebe M."/>
            <person name="Maruyama T."/>
            <person name="Minagawa J."/>
            <person name="Obokata J."/>
            <person name="Shigenobu S."/>
        </authorList>
    </citation>
    <scope>NUCLEOTIDE SEQUENCE [LARGE SCALE GENOMIC DNA]</scope>
</reference>
<evidence type="ECO:0000313" key="3">
    <source>
        <dbReference type="Proteomes" id="UP000762676"/>
    </source>
</evidence>
<dbReference type="EMBL" id="BMAT01011046">
    <property type="protein sequence ID" value="GFR65633.1"/>
    <property type="molecule type" value="Genomic_DNA"/>
</dbReference>
<keyword evidence="3" id="KW-1185">Reference proteome</keyword>
<name>A0AAV4EX24_9GAST</name>
<evidence type="ECO:0000256" key="1">
    <source>
        <dbReference type="SAM" id="MobiDB-lite"/>
    </source>
</evidence>
<accession>A0AAV4EX24</accession>
<gene>
    <name evidence="2" type="ORF">ElyMa_005536200</name>
</gene>
<dbReference type="Proteomes" id="UP000762676">
    <property type="component" value="Unassembled WGS sequence"/>
</dbReference>
<organism evidence="2 3">
    <name type="scientific">Elysia marginata</name>
    <dbReference type="NCBI Taxonomy" id="1093978"/>
    <lineage>
        <taxon>Eukaryota</taxon>
        <taxon>Metazoa</taxon>
        <taxon>Spiralia</taxon>
        <taxon>Lophotrochozoa</taxon>
        <taxon>Mollusca</taxon>
        <taxon>Gastropoda</taxon>
        <taxon>Heterobranchia</taxon>
        <taxon>Euthyneura</taxon>
        <taxon>Panpulmonata</taxon>
        <taxon>Sacoglossa</taxon>
        <taxon>Placobranchoidea</taxon>
        <taxon>Plakobranchidae</taxon>
        <taxon>Elysia</taxon>
    </lineage>
</organism>
<protein>
    <submittedName>
        <fullName evidence="2">LIM/homeobox protein Lhx5</fullName>
    </submittedName>
</protein>
<proteinExistence type="predicted"/>
<evidence type="ECO:0000313" key="2">
    <source>
        <dbReference type="EMBL" id="GFR65633.1"/>
    </source>
</evidence>